<protein>
    <recommendedName>
        <fullName evidence="4">Cytochrome P450</fullName>
    </recommendedName>
</protein>
<dbReference type="KEGG" id="mxe:MYXE_09570"/>
<evidence type="ECO:0000313" key="2">
    <source>
        <dbReference type="EMBL" id="BBU21168.1"/>
    </source>
</evidence>
<dbReference type="GO" id="GO:0004497">
    <property type="term" value="F:monooxygenase activity"/>
    <property type="evidence" value="ECO:0007669"/>
    <property type="project" value="InterPro"/>
</dbReference>
<dbReference type="SUPFAM" id="SSF48264">
    <property type="entry name" value="Cytochrome P450"/>
    <property type="match status" value="1"/>
</dbReference>
<sequence>MAPNPDADDIVSKAIGWTIDGAPVSDGDLLSCQLLLFMAGLDTVASQLSYAMLHLATHPADRARIVADRQVIPRAVEELLRVYPIVQTARKPTRDMDFHGCPVKAGDMAAFPMAAAGRDETADPDARRVEFNRGITRHLWSSLRSGIAASPSTRLSSNPLSMAGKFSGWTLSTCVGTVDAQAPAGRSMSIDQPSKIQAAVKPR</sequence>
<evidence type="ECO:0000313" key="3">
    <source>
        <dbReference type="Proteomes" id="UP000464624"/>
    </source>
</evidence>
<dbReference type="PANTHER" id="PTHR46696">
    <property type="entry name" value="P450, PUTATIVE (EUROFUNG)-RELATED"/>
    <property type="match status" value="1"/>
</dbReference>
<comment type="similarity">
    <text evidence="1">Belongs to the cytochrome P450 family.</text>
</comment>
<reference evidence="2 3" key="1">
    <citation type="submission" date="2019-12" db="EMBL/GenBank/DDBJ databases">
        <title>Complete genome sequence of Mycolicibacterium xenopi str. JCM15661T.</title>
        <authorList>
            <person name="Yoshida M."/>
            <person name="Fukano H."/>
            <person name="Asakura T."/>
            <person name="Hoshino Y."/>
        </authorList>
    </citation>
    <scope>NUCLEOTIDE SEQUENCE [LARGE SCALE GENOMIC DNA]</scope>
    <source>
        <strain evidence="2 3">JCM 15661T</strain>
    </source>
</reference>
<dbReference type="InterPro" id="IPR001128">
    <property type="entry name" value="Cyt_P450"/>
</dbReference>
<dbReference type="AlphaFoldDB" id="A0AAD1GXT4"/>
<dbReference type="PANTHER" id="PTHR46696:SF6">
    <property type="entry name" value="P450, PUTATIVE (EUROFUNG)-RELATED"/>
    <property type="match status" value="1"/>
</dbReference>
<proteinExistence type="inferred from homology"/>
<accession>A0AAD1GXT4</accession>
<evidence type="ECO:0008006" key="4">
    <source>
        <dbReference type="Google" id="ProtNLM"/>
    </source>
</evidence>
<name>A0AAD1GXT4_MYCXE</name>
<dbReference type="Proteomes" id="UP000464624">
    <property type="component" value="Chromosome"/>
</dbReference>
<dbReference type="Gene3D" id="1.10.630.10">
    <property type="entry name" value="Cytochrome P450"/>
    <property type="match status" value="1"/>
</dbReference>
<organism evidence="2 3">
    <name type="scientific">Mycobacterium xenopi</name>
    <dbReference type="NCBI Taxonomy" id="1789"/>
    <lineage>
        <taxon>Bacteria</taxon>
        <taxon>Bacillati</taxon>
        <taxon>Actinomycetota</taxon>
        <taxon>Actinomycetes</taxon>
        <taxon>Mycobacteriales</taxon>
        <taxon>Mycobacteriaceae</taxon>
        <taxon>Mycobacterium</taxon>
    </lineage>
</organism>
<gene>
    <name evidence="2" type="ORF">MYXE_09570</name>
</gene>
<dbReference type="PRINTS" id="PR00385">
    <property type="entry name" value="P450"/>
</dbReference>
<dbReference type="EMBL" id="AP022314">
    <property type="protein sequence ID" value="BBU21168.1"/>
    <property type="molecule type" value="Genomic_DNA"/>
</dbReference>
<dbReference type="GO" id="GO:0020037">
    <property type="term" value="F:heme binding"/>
    <property type="evidence" value="ECO:0007669"/>
    <property type="project" value="InterPro"/>
</dbReference>
<dbReference type="Pfam" id="PF00067">
    <property type="entry name" value="p450"/>
    <property type="match status" value="1"/>
</dbReference>
<dbReference type="GO" id="GO:0005506">
    <property type="term" value="F:iron ion binding"/>
    <property type="evidence" value="ECO:0007669"/>
    <property type="project" value="InterPro"/>
</dbReference>
<dbReference type="GO" id="GO:0016705">
    <property type="term" value="F:oxidoreductase activity, acting on paired donors, with incorporation or reduction of molecular oxygen"/>
    <property type="evidence" value="ECO:0007669"/>
    <property type="project" value="InterPro"/>
</dbReference>
<dbReference type="InterPro" id="IPR036396">
    <property type="entry name" value="Cyt_P450_sf"/>
</dbReference>
<evidence type="ECO:0000256" key="1">
    <source>
        <dbReference type="ARBA" id="ARBA00010617"/>
    </source>
</evidence>